<dbReference type="SUPFAM" id="SSF89447">
    <property type="entry name" value="AbrB/MazE/MraZ-like"/>
    <property type="match status" value="1"/>
</dbReference>
<evidence type="ECO:0000313" key="4">
    <source>
        <dbReference type="EMBL" id="QTR49971.1"/>
    </source>
</evidence>
<evidence type="ECO:0000313" key="5">
    <source>
        <dbReference type="Proteomes" id="UP000672027"/>
    </source>
</evidence>
<dbReference type="GO" id="GO:0003677">
    <property type="term" value="F:DNA binding"/>
    <property type="evidence" value="ECO:0007669"/>
    <property type="project" value="UniProtKB-KW"/>
</dbReference>
<dbReference type="SMART" id="SM00966">
    <property type="entry name" value="SpoVT_AbrB"/>
    <property type="match status" value="1"/>
</dbReference>
<gene>
    <name evidence="4" type="ORF">J8380_17405</name>
</gene>
<dbReference type="Pfam" id="PF04014">
    <property type="entry name" value="MazE_antitoxin"/>
    <property type="match status" value="1"/>
</dbReference>
<feature type="domain" description="SpoVT-AbrB" evidence="3">
    <location>
        <begin position="42"/>
        <end position="87"/>
    </location>
</feature>
<dbReference type="RefSeq" id="WP_210226795.1">
    <property type="nucleotide sequence ID" value="NZ_CP072800.1"/>
</dbReference>
<dbReference type="InterPro" id="IPR037914">
    <property type="entry name" value="SpoVT-AbrB_sf"/>
</dbReference>
<dbReference type="EMBL" id="CP072800">
    <property type="protein sequence ID" value="QTR49971.1"/>
    <property type="molecule type" value="Genomic_DNA"/>
</dbReference>
<dbReference type="Proteomes" id="UP000672027">
    <property type="component" value="Chromosome"/>
</dbReference>
<protein>
    <submittedName>
        <fullName evidence="4">AbrB/MazE/SpoVT family DNA-binding domain-containing protein</fullName>
    </submittedName>
</protein>
<dbReference type="InterPro" id="IPR007159">
    <property type="entry name" value="SpoVT-AbrB_dom"/>
</dbReference>
<name>A0ABX7X2J4_9GAMM</name>
<dbReference type="PROSITE" id="PS51740">
    <property type="entry name" value="SPOVT_ABRB"/>
    <property type="match status" value="1"/>
</dbReference>
<keyword evidence="1 4" id="KW-0238">DNA-binding</keyword>
<evidence type="ECO:0000256" key="2">
    <source>
        <dbReference type="SAM" id="MobiDB-lite"/>
    </source>
</evidence>
<keyword evidence="5" id="KW-1185">Reference proteome</keyword>
<evidence type="ECO:0000259" key="3">
    <source>
        <dbReference type="PROSITE" id="PS51740"/>
    </source>
</evidence>
<evidence type="ECO:0000256" key="1">
    <source>
        <dbReference type="PROSITE-ProRule" id="PRU01076"/>
    </source>
</evidence>
<proteinExistence type="predicted"/>
<organism evidence="4 5">
    <name type="scientific">Candidatus Thiothrix anitrata</name>
    <dbReference type="NCBI Taxonomy" id="2823902"/>
    <lineage>
        <taxon>Bacteria</taxon>
        <taxon>Pseudomonadati</taxon>
        <taxon>Pseudomonadota</taxon>
        <taxon>Gammaproteobacteria</taxon>
        <taxon>Thiotrichales</taxon>
        <taxon>Thiotrichaceae</taxon>
        <taxon>Thiothrix</taxon>
    </lineage>
</organism>
<sequence length="117" mass="13204">MRWWRSGIVGTHSLMKCGGIDACITAMLELPFLQLSNSRSAAMRSTITSRGQTVIPAEVRRFFHLSAADRLEWVIENNTIRVIPVQENPIDAFRGSSKRKGSTAQLLADRAFDRERE</sequence>
<dbReference type="NCBIfam" id="TIGR01439">
    <property type="entry name" value="lp_hng_hel_AbrB"/>
    <property type="match status" value="1"/>
</dbReference>
<dbReference type="Gene3D" id="2.10.260.10">
    <property type="match status" value="1"/>
</dbReference>
<accession>A0ABX7X2J4</accession>
<feature type="region of interest" description="Disordered" evidence="2">
    <location>
        <begin position="94"/>
        <end position="117"/>
    </location>
</feature>
<reference evidence="4 5" key="1">
    <citation type="submission" date="2021-04" db="EMBL/GenBank/DDBJ databases">
        <title>Genomics, taxonomy and metabolism of representatives of sulfur bacteria of the genus Thiothrix: Thiothrix fructosivorans QT, Thiothrix unzii A1T and three new species, Thiothrix subterranea sp. nov., Thiothrix litoralis sp. nov. and 'Candidatus Thiothrix anitrata' sp. nov.</title>
        <authorList>
            <person name="Ravin N.V."/>
            <person name="Smolyakov D."/>
            <person name="Rudenko T.S."/>
            <person name="Mardanov A.V."/>
            <person name="Beletsky A.V."/>
            <person name="Markov N.D."/>
            <person name="Fomenkov A.I."/>
            <person name="Roberts R.J."/>
            <person name="Karnachuk O.V."/>
            <person name="Novikov A."/>
            <person name="Grabovich M.Y."/>
        </authorList>
    </citation>
    <scope>NUCLEOTIDE SEQUENCE [LARGE SCALE GENOMIC DNA]</scope>
    <source>
        <strain evidence="4 5">A52</strain>
    </source>
</reference>